<dbReference type="EMBL" id="FRCR01000012">
    <property type="protein sequence ID" value="SHM77170.1"/>
    <property type="molecule type" value="Genomic_DNA"/>
</dbReference>
<evidence type="ECO:0000313" key="12">
    <source>
        <dbReference type="EMBL" id="SHM77170.1"/>
    </source>
</evidence>
<evidence type="ECO:0000259" key="11">
    <source>
        <dbReference type="Pfam" id="PF02870"/>
    </source>
</evidence>
<comment type="subcellular location">
    <subcellularLocation>
        <location evidence="9">Cytoplasm</location>
    </subcellularLocation>
</comment>
<dbReference type="SUPFAM" id="SSF46767">
    <property type="entry name" value="Methylated DNA-protein cysteine methyltransferase, C-terminal domain"/>
    <property type="match status" value="1"/>
</dbReference>
<dbReference type="GO" id="GO:0006307">
    <property type="term" value="P:DNA alkylation repair"/>
    <property type="evidence" value="ECO:0007669"/>
    <property type="project" value="UniProtKB-UniRule"/>
</dbReference>
<comment type="function">
    <text evidence="9">Involved in the cellular defense against the biological effects of O6-methylguanine (O6-MeG) and O4-methylthymine (O4-MeT) in DNA. Repairs the methylated nucleobase in DNA by stoichiometrically transferring the methyl group to a cysteine residue in the enzyme. This is a suicide reaction: the enzyme is irreversibly inactivated.</text>
</comment>
<evidence type="ECO:0000256" key="6">
    <source>
        <dbReference type="ARBA" id="ARBA00022763"/>
    </source>
</evidence>
<dbReference type="InterPro" id="IPR001497">
    <property type="entry name" value="MethylDNA_cys_MeTrfase_AS"/>
</dbReference>
<keyword evidence="13" id="KW-1185">Reference proteome</keyword>
<dbReference type="HAMAP" id="MF_00772">
    <property type="entry name" value="OGT"/>
    <property type="match status" value="1"/>
</dbReference>
<dbReference type="Pfam" id="PF02870">
    <property type="entry name" value="Methyltransf_1N"/>
    <property type="match status" value="1"/>
</dbReference>
<dbReference type="STRING" id="447595.SAMN05660826_01909"/>
<gene>
    <name evidence="12" type="ORF">SAMN05660826_01909</name>
</gene>
<dbReference type="InterPro" id="IPR014048">
    <property type="entry name" value="MethylDNA_cys_MeTrfase_DNA-bd"/>
</dbReference>
<dbReference type="SUPFAM" id="SSF53155">
    <property type="entry name" value="Methylated DNA-protein cysteine methyltransferase domain"/>
    <property type="match status" value="1"/>
</dbReference>
<dbReference type="InterPro" id="IPR008332">
    <property type="entry name" value="MethylG_MeTrfase_N"/>
</dbReference>
<keyword evidence="6 9" id="KW-0227">DNA damage</keyword>
<comment type="similarity">
    <text evidence="2 9">Belongs to the MGMT family.</text>
</comment>
<dbReference type="InterPro" id="IPR036631">
    <property type="entry name" value="MGMT_N_sf"/>
</dbReference>
<dbReference type="Gene3D" id="3.30.160.70">
    <property type="entry name" value="Methylated DNA-protein cysteine methyltransferase domain"/>
    <property type="match status" value="1"/>
</dbReference>
<feature type="active site" description="Nucleophile; methyl group acceptor" evidence="9">
    <location>
        <position position="139"/>
    </location>
</feature>
<dbReference type="GO" id="GO:0032259">
    <property type="term" value="P:methylation"/>
    <property type="evidence" value="ECO:0007669"/>
    <property type="project" value="UniProtKB-KW"/>
</dbReference>
<dbReference type="PROSITE" id="PS00374">
    <property type="entry name" value="MGMT"/>
    <property type="match status" value="1"/>
</dbReference>
<sequence length="179" mass="20121">MVYIGRVKTPLGIFIIASNEKGIIKLSLPGERETDFLGELERLYGKLYILDEDDLYSPINKRLKEELLEYLGGRRKNFTVPLDLKGTTFQKRVWDELLKIPYGKVKSYGQIARELGKPGAARAVGLANNRNPVPILVPCHRVVGSDGSLVGYGGGLEFKKFLLKLEGVRFSGERCIMEY</sequence>
<dbReference type="Gene3D" id="1.10.10.10">
    <property type="entry name" value="Winged helix-like DNA-binding domain superfamily/Winged helix DNA-binding domain"/>
    <property type="match status" value="1"/>
</dbReference>
<dbReference type="PANTHER" id="PTHR10815:SF13">
    <property type="entry name" value="METHYLATED-DNA--PROTEIN-CYSTEINE METHYLTRANSFERASE"/>
    <property type="match status" value="1"/>
</dbReference>
<dbReference type="Proteomes" id="UP000184375">
    <property type="component" value="Unassembled WGS sequence"/>
</dbReference>
<feature type="domain" description="Methylated-DNA-[protein]-cysteine S-methyltransferase DNA binding" evidence="10">
    <location>
        <begin position="89"/>
        <end position="168"/>
    </location>
</feature>
<dbReference type="OrthoDB" id="9789813at2"/>
<comment type="catalytic activity">
    <reaction evidence="1 9">
        <text>a 4-O-methyl-thymidine in DNA + L-cysteinyl-[protein] = a thymidine in DNA + S-methyl-L-cysteinyl-[protein]</text>
        <dbReference type="Rhea" id="RHEA:53428"/>
        <dbReference type="Rhea" id="RHEA-COMP:10131"/>
        <dbReference type="Rhea" id="RHEA-COMP:10132"/>
        <dbReference type="Rhea" id="RHEA-COMP:13555"/>
        <dbReference type="Rhea" id="RHEA-COMP:13556"/>
        <dbReference type="ChEBI" id="CHEBI:29950"/>
        <dbReference type="ChEBI" id="CHEBI:82612"/>
        <dbReference type="ChEBI" id="CHEBI:137386"/>
        <dbReference type="ChEBI" id="CHEBI:137387"/>
        <dbReference type="EC" id="2.1.1.63"/>
    </reaction>
</comment>
<keyword evidence="7 9" id="KW-0234">DNA repair</keyword>
<dbReference type="InterPro" id="IPR036217">
    <property type="entry name" value="MethylDNA_cys_MeTrfase_DNAb"/>
</dbReference>
<dbReference type="InterPro" id="IPR036388">
    <property type="entry name" value="WH-like_DNA-bd_sf"/>
</dbReference>
<evidence type="ECO:0000256" key="1">
    <source>
        <dbReference type="ARBA" id="ARBA00001286"/>
    </source>
</evidence>
<dbReference type="FunFam" id="1.10.10.10:FF:000214">
    <property type="entry name" value="Methylated-DNA--protein-cysteine methyltransferase"/>
    <property type="match status" value="1"/>
</dbReference>
<dbReference type="RefSeq" id="WP_073257883.1">
    <property type="nucleotide sequence ID" value="NZ_FRCR01000012.1"/>
</dbReference>
<dbReference type="EC" id="2.1.1.63" evidence="9"/>
<name>A0A1M7LHS4_9FIRM</name>
<evidence type="ECO:0000256" key="8">
    <source>
        <dbReference type="ARBA" id="ARBA00049348"/>
    </source>
</evidence>
<evidence type="ECO:0000256" key="5">
    <source>
        <dbReference type="ARBA" id="ARBA00022679"/>
    </source>
</evidence>
<accession>A0A1M7LHS4</accession>
<keyword evidence="3 9" id="KW-0963">Cytoplasm</keyword>
<evidence type="ECO:0000259" key="10">
    <source>
        <dbReference type="Pfam" id="PF01035"/>
    </source>
</evidence>
<comment type="catalytic activity">
    <reaction evidence="8 9">
        <text>a 6-O-methyl-2'-deoxyguanosine in DNA + L-cysteinyl-[protein] = S-methyl-L-cysteinyl-[protein] + a 2'-deoxyguanosine in DNA</text>
        <dbReference type="Rhea" id="RHEA:24000"/>
        <dbReference type="Rhea" id="RHEA-COMP:10131"/>
        <dbReference type="Rhea" id="RHEA-COMP:10132"/>
        <dbReference type="Rhea" id="RHEA-COMP:11367"/>
        <dbReference type="Rhea" id="RHEA-COMP:11368"/>
        <dbReference type="ChEBI" id="CHEBI:29950"/>
        <dbReference type="ChEBI" id="CHEBI:82612"/>
        <dbReference type="ChEBI" id="CHEBI:85445"/>
        <dbReference type="ChEBI" id="CHEBI:85448"/>
        <dbReference type="EC" id="2.1.1.63"/>
    </reaction>
</comment>
<dbReference type="NCBIfam" id="TIGR00589">
    <property type="entry name" value="ogt"/>
    <property type="match status" value="1"/>
</dbReference>
<protein>
    <recommendedName>
        <fullName evidence="9">Methylated-DNA--protein-cysteine methyltransferase</fullName>
        <ecNumber evidence="9">2.1.1.63</ecNumber>
    </recommendedName>
    <alternativeName>
        <fullName evidence="9">6-O-methylguanine-DNA methyltransferase</fullName>
        <shortName evidence="9">MGMT</shortName>
    </alternativeName>
    <alternativeName>
        <fullName evidence="9">O-6-methylguanine-DNA-alkyltransferase</fullName>
    </alternativeName>
</protein>
<evidence type="ECO:0000256" key="3">
    <source>
        <dbReference type="ARBA" id="ARBA00022490"/>
    </source>
</evidence>
<dbReference type="GO" id="GO:0005737">
    <property type="term" value="C:cytoplasm"/>
    <property type="evidence" value="ECO:0007669"/>
    <property type="project" value="UniProtKB-SubCell"/>
</dbReference>
<evidence type="ECO:0000256" key="2">
    <source>
        <dbReference type="ARBA" id="ARBA00008711"/>
    </source>
</evidence>
<evidence type="ECO:0000256" key="9">
    <source>
        <dbReference type="HAMAP-Rule" id="MF_00772"/>
    </source>
</evidence>
<comment type="miscellaneous">
    <text evidence="9">This enzyme catalyzes only one turnover and therefore is not strictly catalytic. According to one definition, an enzyme is a biocatalyst that acts repeatedly and over many reaction cycles.</text>
</comment>
<dbReference type="CDD" id="cd06445">
    <property type="entry name" value="ATase"/>
    <property type="match status" value="1"/>
</dbReference>
<keyword evidence="5 9" id="KW-0808">Transferase</keyword>
<dbReference type="AlphaFoldDB" id="A0A1M7LHS4"/>
<evidence type="ECO:0000256" key="7">
    <source>
        <dbReference type="ARBA" id="ARBA00023204"/>
    </source>
</evidence>
<dbReference type="PANTHER" id="PTHR10815">
    <property type="entry name" value="METHYLATED-DNA--PROTEIN-CYSTEINE METHYLTRANSFERASE"/>
    <property type="match status" value="1"/>
</dbReference>
<organism evidence="12 13">
    <name type="scientific">Caldanaerovirga acetigignens</name>
    <dbReference type="NCBI Taxonomy" id="447595"/>
    <lineage>
        <taxon>Bacteria</taxon>
        <taxon>Bacillati</taxon>
        <taxon>Bacillota</taxon>
        <taxon>Clostridia</taxon>
        <taxon>Thermosediminibacterales</taxon>
        <taxon>Thermosediminibacteraceae</taxon>
        <taxon>Caldanaerovirga</taxon>
    </lineage>
</organism>
<evidence type="ECO:0000256" key="4">
    <source>
        <dbReference type="ARBA" id="ARBA00022603"/>
    </source>
</evidence>
<dbReference type="Pfam" id="PF01035">
    <property type="entry name" value="DNA_binding_1"/>
    <property type="match status" value="1"/>
</dbReference>
<dbReference type="InterPro" id="IPR023546">
    <property type="entry name" value="MGMT"/>
</dbReference>
<feature type="domain" description="Methylguanine DNA methyltransferase ribonuclease-like" evidence="11">
    <location>
        <begin position="3"/>
        <end position="84"/>
    </location>
</feature>
<keyword evidence="4 9" id="KW-0489">Methyltransferase</keyword>
<evidence type="ECO:0000313" key="13">
    <source>
        <dbReference type="Proteomes" id="UP000184375"/>
    </source>
</evidence>
<dbReference type="GO" id="GO:0003908">
    <property type="term" value="F:methylated-DNA-[protein]-cysteine S-methyltransferase activity"/>
    <property type="evidence" value="ECO:0007669"/>
    <property type="project" value="UniProtKB-UniRule"/>
</dbReference>
<reference evidence="13" key="1">
    <citation type="submission" date="2016-11" db="EMBL/GenBank/DDBJ databases">
        <authorList>
            <person name="Varghese N."/>
            <person name="Submissions S."/>
        </authorList>
    </citation>
    <scope>NUCLEOTIDE SEQUENCE [LARGE SCALE GENOMIC DNA]</scope>
    <source>
        <strain evidence="13">DSM 18802</strain>
    </source>
</reference>
<proteinExistence type="inferred from homology"/>